<protein>
    <submittedName>
        <fullName evidence="1">5756_t:CDS:1</fullName>
    </submittedName>
</protein>
<gene>
    <name evidence="1" type="ORF">FCALED_LOCUS16474</name>
</gene>
<comment type="caution">
    <text evidence="1">The sequence shown here is derived from an EMBL/GenBank/DDBJ whole genome shotgun (WGS) entry which is preliminary data.</text>
</comment>
<sequence>LKKISNFMKNNKIILARSPLSSERSYLLEQMLQDLFDDCLAI</sequence>
<name>A0A9N9NQA2_9GLOM</name>
<accession>A0A9N9NQA2</accession>
<organism evidence="1 2">
    <name type="scientific">Funneliformis caledonium</name>
    <dbReference type="NCBI Taxonomy" id="1117310"/>
    <lineage>
        <taxon>Eukaryota</taxon>
        <taxon>Fungi</taxon>
        <taxon>Fungi incertae sedis</taxon>
        <taxon>Mucoromycota</taxon>
        <taxon>Glomeromycotina</taxon>
        <taxon>Glomeromycetes</taxon>
        <taxon>Glomerales</taxon>
        <taxon>Glomeraceae</taxon>
        <taxon>Funneliformis</taxon>
    </lineage>
</organism>
<evidence type="ECO:0000313" key="1">
    <source>
        <dbReference type="EMBL" id="CAG8753850.1"/>
    </source>
</evidence>
<dbReference type="AlphaFoldDB" id="A0A9N9NQA2"/>
<dbReference type="Proteomes" id="UP000789570">
    <property type="component" value="Unassembled WGS sequence"/>
</dbReference>
<reference evidence="1" key="1">
    <citation type="submission" date="2021-06" db="EMBL/GenBank/DDBJ databases">
        <authorList>
            <person name="Kallberg Y."/>
            <person name="Tangrot J."/>
            <person name="Rosling A."/>
        </authorList>
    </citation>
    <scope>NUCLEOTIDE SEQUENCE</scope>
    <source>
        <strain evidence="1">UK204</strain>
    </source>
</reference>
<evidence type="ECO:0000313" key="2">
    <source>
        <dbReference type="Proteomes" id="UP000789570"/>
    </source>
</evidence>
<keyword evidence="2" id="KW-1185">Reference proteome</keyword>
<feature type="non-terminal residue" evidence="1">
    <location>
        <position position="1"/>
    </location>
</feature>
<dbReference type="EMBL" id="CAJVPQ010019384">
    <property type="protein sequence ID" value="CAG8753850.1"/>
    <property type="molecule type" value="Genomic_DNA"/>
</dbReference>
<proteinExistence type="predicted"/>